<dbReference type="GO" id="GO:0000150">
    <property type="term" value="F:DNA strand exchange activity"/>
    <property type="evidence" value="ECO:0007669"/>
    <property type="project" value="TreeGrafter"/>
</dbReference>
<evidence type="ECO:0000313" key="5">
    <source>
        <dbReference type="Proteomes" id="UP000191154"/>
    </source>
</evidence>
<evidence type="ECO:0000256" key="1">
    <source>
        <dbReference type="ARBA" id="ARBA00023125"/>
    </source>
</evidence>
<dbReference type="RefSeq" id="WP_242950005.1">
    <property type="nucleotide sequence ID" value="NZ_LZYZ01000010.1"/>
</dbReference>
<keyword evidence="1" id="KW-0238">DNA-binding</keyword>
<dbReference type="STRING" id="169679.CSACC_08800"/>
<accession>A0A1S8MQD7</accession>
<dbReference type="PANTHER" id="PTHR30461">
    <property type="entry name" value="DNA-INVERTASE FROM LAMBDOID PROPHAGE"/>
    <property type="match status" value="1"/>
</dbReference>
<organism evidence="4 5">
    <name type="scientific">Clostridium saccharobutylicum</name>
    <dbReference type="NCBI Taxonomy" id="169679"/>
    <lineage>
        <taxon>Bacteria</taxon>
        <taxon>Bacillati</taxon>
        <taxon>Bacillota</taxon>
        <taxon>Clostridia</taxon>
        <taxon>Eubacteriales</taxon>
        <taxon>Clostridiaceae</taxon>
        <taxon>Clostridium</taxon>
    </lineage>
</organism>
<keyword evidence="3" id="KW-0175">Coiled coil</keyword>
<dbReference type="EMBL" id="LZYZ01000010">
    <property type="protein sequence ID" value="OOM06385.1"/>
    <property type="molecule type" value="Genomic_DNA"/>
</dbReference>
<protein>
    <recommendedName>
        <fullName evidence="6">Recombinase zinc beta ribbon domain-containing protein</fullName>
    </recommendedName>
</protein>
<dbReference type="AlphaFoldDB" id="A0A1S8MQD7"/>
<proteinExistence type="predicted"/>
<comment type="caution">
    <text evidence="4">The sequence shown here is derived from an EMBL/GenBank/DDBJ whole genome shotgun (WGS) entry which is preliminary data.</text>
</comment>
<evidence type="ECO:0000256" key="2">
    <source>
        <dbReference type="ARBA" id="ARBA00023172"/>
    </source>
</evidence>
<sequence length="230" mass="26981">MRMNWKNYQRNRGHAKNKPMYVSYRCSFRQKTSSKICGNKEIRKEYIEEYVLSELERKIFNDKAITYIAEGINKNLQKQNKADDEKKVVLLKQIDEVESQINNIVTAITNGFVQEEFKAKMDELKNSKSELEGKLSEIEAKDINQIVTEADVRSLLSNFSGYVISRNVPECKKFIRDSVKEVIVYKEHIEVIFNVSFSLLKNNEGVKVISQISRYDLYERYSQSFYIRVG</sequence>
<evidence type="ECO:0000256" key="3">
    <source>
        <dbReference type="SAM" id="Coils"/>
    </source>
</evidence>
<keyword evidence="2" id="KW-0233">DNA recombination</keyword>
<reference evidence="4 5" key="1">
    <citation type="submission" date="2016-05" db="EMBL/GenBank/DDBJ databases">
        <title>Microbial solvent formation.</title>
        <authorList>
            <person name="Poehlein A."/>
            <person name="Montoya Solano J.D."/>
            <person name="Flitsch S."/>
            <person name="Krabben P."/>
            <person name="Duerre P."/>
            <person name="Daniel R."/>
        </authorList>
    </citation>
    <scope>NUCLEOTIDE SEQUENCE [LARGE SCALE GENOMIC DNA]</scope>
    <source>
        <strain evidence="4 5">L1-8</strain>
    </source>
</reference>
<dbReference type="GO" id="GO:0003677">
    <property type="term" value="F:DNA binding"/>
    <property type="evidence" value="ECO:0007669"/>
    <property type="project" value="UniProtKB-KW"/>
</dbReference>
<name>A0A1S8MQD7_CLOSA</name>
<evidence type="ECO:0000313" key="4">
    <source>
        <dbReference type="EMBL" id="OOM06385.1"/>
    </source>
</evidence>
<feature type="coiled-coil region" evidence="3">
    <location>
        <begin position="114"/>
        <end position="141"/>
    </location>
</feature>
<evidence type="ECO:0008006" key="6">
    <source>
        <dbReference type="Google" id="ProtNLM"/>
    </source>
</evidence>
<dbReference type="Proteomes" id="UP000191154">
    <property type="component" value="Unassembled WGS sequence"/>
</dbReference>
<dbReference type="PANTHER" id="PTHR30461:SF2">
    <property type="entry name" value="SERINE RECOMBINASE PINE-RELATED"/>
    <property type="match status" value="1"/>
</dbReference>
<gene>
    <name evidence="4" type="ORF">CLOSAC_43050</name>
</gene>
<dbReference type="InterPro" id="IPR050639">
    <property type="entry name" value="SSR_resolvase"/>
</dbReference>